<evidence type="ECO:0008006" key="5">
    <source>
        <dbReference type="Google" id="ProtNLM"/>
    </source>
</evidence>
<feature type="transmembrane region" description="Helical" evidence="2">
    <location>
        <begin position="41"/>
        <end position="60"/>
    </location>
</feature>
<sequence>MSSSTVPADRARPSAEARPPGPGRGRAAASARRRLAVETEALVGGLIAATTSAVVAWLFFRGLVWPLWGRWSVGAVAAISVLVTTLVIGAVAYARSRDLPGQEWRRRLRPWKTALDVATVAAVHAVIAGIVTVVVFTTLQRAFEGIIVDAFTATGATAASAGLAAYWVALSASAVTTGRLASLLVIFMSSSVLASMATAQDPAWWEYHFSQLGTSNDVSSSLFNLAVLLGGAFVTTFALYVHRDLTALVRQGVLVHAWTPRFVSTVFVVMGTLLACVGVFPLDVSMLLHNLSAIGMSLTFLGLLASAPFTLKGMPSRFFWLCAGGIVLLLGGALLFEPVGYYSLTAFELLAFATIFGWISVFIRFVDALADRGERDVAAAVEDYSV</sequence>
<dbReference type="RefSeq" id="WP_310519511.1">
    <property type="nucleotide sequence ID" value="NZ_BAABBS010000004.1"/>
</dbReference>
<evidence type="ECO:0000313" key="4">
    <source>
        <dbReference type="Proteomes" id="UP001260072"/>
    </source>
</evidence>
<evidence type="ECO:0000256" key="2">
    <source>
        <dbReference type="SAM" id="Phobius"/>
    </source>
</evidence>
<evidence type="ECO:0000313" key="3">
    <source>
        <dbReference type="EMBL" id="MDR5690821.1"/>
    </source>
</evidence>
<feature type="transmembrane region" description="Helical" evidence="2">
    <location>
        <begin position="145"/>
        <end position="168"/>
    </location>
</feature>
<feature type="transmembrane region" description="Helical" evidence="2">
    <location>
        <begin position="262"/>
        <end position="282"/>
    </location>
</feature>
<keyword evidence="2" id="KW-1133">Transmembrane helix</keyword>
<gene>
    <name evidence="3" type="ORF">RH861_01970</name>
</gene>
<feature type="transmembrane region" description="Helical" evidence="2">
    <location>
        <begin position="342"/>
        <end position="366"/>
    </location>
</feature>
<reference evidence="4" key="1">
    <citation type="submission" date="2023-07" db="EMBL/GenBank/DDBJ databases">
        <title>Description of three actinobacteria isolated from air of manufacturing shop in a pharmaceutical factory.</title>
        <authorList>
            <person name="Zhang D.-F."/>
        </authorList>
    </citation>
    <scope>NUCLEOTIDE SEQUENCE [LARGE SCALE GENOMIC DNA]</scope>
    <source>
        <strain evidence="4">CCTCC AB 2011122</strain>
    </source>
</reference>
<feature type="region of interest" description="Disordered" evidence="1">
    <location>
        <begin position="1"/>
        <end position="30"/>
    </location>
</feature>
<keyword evidence="2" id="KW-0812">Transmembrane</keyword>
<feature type="transmembrane region" description="Helical" evidence="2">
    <location>
        <begin position="180"/>
        <end position="199"/>
    </location>
</feature>
<feature type="transmembrane region" description="Helical" evidence="2">
    <location>
        <begin position="115"/>
        <end position="139"/>
    </location>
</feature>
<feature type="transmembrane region" description="Helical" evidence="2">
    <location>
        <begin position="72"/>
        <end position="94"/>
    </location>
</feature>
<dbReference type="Proteomes" id="UP001260072">
    <property type="component" value="Unassembled WGS sequence"/>
</dbReference>
<comment type="caution">
    <text evidence="3">The sequence shown here is derived from an EMBL/GenBank/DDBJ whole genome shotgun (WGS) entry which is preliminary data.</text>
</comment>
<keyword evidence="2" id="KW-0472">Membrane</keyword>
<feature type="transmembrane region" description="Helical" evidence="2">
    <location>
        <begin position="318"/>
        <end position="336"/>
    </location>
</feature>
<evidence type="ECO:0000256" key="1">
    <source>
        <dbReference type="SAM" id="MobiDB-lite"/>
    </source>
</evidence>
<keyword evidence="4" id="KW-1185">Reference proteome</keyword>
<feature type="transmembrane region" description="Helical" evidence="2">
    <location>
        <begin position="288"/>
        <end position="311"/>
    </location>
</feature>
<dbReference type="EMBL" id="JAVKGS010000001">
    <property type="protein sequence ID" value="MDR5690821.1"/>
    <property type="molecule type" value="Genomic_DNA"/>
</dbReference>
<protein>
    <recommendedName>
        <fullName evidence="5">DUF998 domain-containing protein</fullName>
    </recommendedName>
</protein>
<name>A0ABU1FHB4_9MICO</name>
<proteinExistence type="predicted"/>
<feature type="transmembrane region" description="Helical" evidence="2">
    <location>
        <begin position="219"/>
        <end position="241"/>
    </location>
</feature>
<accession>A0ABU1FHB4</accession>
<organism evidence="3 4">
    <name type="scientific">Agromyces indicus</name>
    <dbReference type="NCBI Taxonomy" id="758919"/>
    <lineage>
        <taxon>Bacteria</taxon>
        <taxon>Bacillati</taxon>
        <taxon>Actinomycetota</taxon>
        <taxon>Actinomycetes</taxon>
        <taxon>Micrococcales</taxon>
        <taxon>Microbacteriaceae</taxon>
        <taxon>Agromyces</taxon>
    </lineage>
</organism>